<feature type="domain" description="F-box" evidence="1">
    <location>
        <begin position="12"/>
        <end position="47"/>
    </location>
</feature>
<evidence type="ECO:0000313" key="3">
    <source>
        <dbReference type="Proteomes" id="UP000298390"/>
    </source>
</evidence>
<evidence type="ECO:0000313" key="2">
    <source>
        <dbReference type="EMBL" id="TFY55741.1"/>
    </source>
</evidence>
<accession>A0A4Y9Y2W3</accession>
<dbReference type="STRING" id="34475.A0A4Y9Y2W3"/>
<comment type="caution">
    <text evidence="2">The sequence shown here is derived from an EMBL/GenBank/DDBJ whole genome shotgun (WGS) entry which is preliminary data.</text>
</comment>
<dbReference type="CDD" id="cd09917">
    <property type="entry name" value="F-box_SF"/>
    <property type="match status" value="1"/>
</dbReference>
<protein>
    <recommendedName>
        <fullName evidence="1">F-box domain-containing protein</fullName>
    </recommendedName>
</protein>
<dbReference type="InterPro" id="IPR001810">
    <property type="entry name" value="F-box_dom"/>
</dbReference>
<dbReference type="Pfam" id="PF00646">
    <property type="entry name" value="F-box"/>
    <property type="match status" value="1"/>
</dbReference>
<dbReference type="SUPFAM" id="SSF81383">
    <property type="entry name" value="F-box domain"/>
    <property type="match status" value="1"/>
</dbReference>
<dbReference type="InterPro" id="IPR036047">
    <property type="entry name" value="F-box-like_dom_sf"/>
</dbReference>
<gene>
    <name evidence="2" type="ORF">EVJ58_g8054</name>
</gene>
<sequence>MSTRSGIMIFKLQLPIEVWERVIDHLWEDYPELFACSLVCRAWRARCSFHLLSRVFLHSRADVYRLAKRLKSQHAYREQVHTLIVRGDPKEATRKPIPQLGTLAAVFAASPPYAKDMGIWHATWQSSLIPKDVFLHLTTFVAVTRLTLAHVTFPTVLTFGRLTSALPNLQTLACRDVAFEKKRFPIAFLAGPSTIVDFNMLCGTPMDEVVDFLVTTAGIAQGLEELRVAFWDPAPLLKDLKALRVKQLLQAASDSLSTFDIRFGGVDLDPAAASEAINELDLSTNSNLRDLRLSLQVLRVPPEGKPVQECTWLYTLLSRIVPEELVCLSLEFDIRDMKTETDPVAALDMVSKLLTPGLSSKIDALLTDTKFKNLQSVYIAVFCATRGVLADEDNWSLIVQPRLPELNKRGILHTAVDIDLER</sequence>
<dbReference type="AlphaFoldDB" id="A0A4Y9Y2W3"/>
<dbReference type="Proteomes" id="UP000298390">
    <property type="component" value="Unassembled WGS sequence"/>
</dbReference>
<proteinExistence type="predicted"/>
<dbReference type="EMBL" id="SEKV01000564">
    <property type="protein sequence ID" value="TFY55741.1"/>
    <property type="molecule type" value="Genomic_DNA"/>
</dbReference>
<reference evidence="2 3" key="1">
    <citation type="submission" date="2019-01" db="EMBL/GenBank/DDBJ databases">
        <title>Genome sequencing of the rare red list fungi Fomitopsis rosea.</title>
        <authorList>
            <person name="Buettner E."/>
            <person name="Kellner H."/>
        </authorList>
    </citation>
    <scope>NUCLEOTIDE SEQUENCE [LARGE SCALE GENOMIC DNA]</scope>
    <source>
        <strain evidence="2 3">DSM 105464</strain>
    </source>
</reference>
<name>A0A4Y9Y2W3_9APHY</name>
<organism evidence="2 3">
    <name type="scientific">Rhodofomes roseus</name>
    <dbReference type="NCBI Taxonomy" id="34475"/>
    <lineage>
        <taxon>Eukaryota</taxon>
        <taxon>Fungi</taxon>
        <taxon>Dikarya</taxon>
        <taxon>Basidiomycota</taxon>
        <taxon>Agaricomycotina</taxon>
        <taxon>Agaricomycetes</taxon>
        <taxon>Polyporales</taxon>
        <taxon>Rhodofomes</taxon>
    </lineage>
</organism>
<evidence type="ECO:0000259" key="1">
    <source>
        <dbReference type="Pfam" id="PF00646"/>
    </source>
</evidence>